<dbReference type="NCBIfam" id="TIGR00406">
    <property type="entry name" value="prmA"/>
    <property type="match status" value="1"/>
</dbReference>
<dbReference type="GO" id="GO:0016279">
    <property type="term" value="F:protein-lysine N-methyltransferase activity"/>
    <property type="evidence" value="ECO:0007669"/>
    <property type="project" value="TreeGrafter"/>
</dbReference>
<dbReference type="PANTHER" id="PTHR43648">
    <property type="entry name" value="ELECTRON TRANSFER FLAVOPROTEIN BETA SUBUNIT LYSINE METHYLTRANSFERASE"/>
    <property type="match status" value="1"/>
</dbReference>
<dbReference type="GO" id="GO:0032259">
    <property type="term" value="P:methylation"/>
    <property type="evidence" value="ECO:0007669"/>
    <property type="project" value="UniProtKB-KW"/>
</dbReference>
<comment type="subcellular location">
    <subcellularLocation>
        <location evidence="6">Cytoplasm</location>
    </subcellularLocation>
</comment>
<dbReference type="SUPFAM" id="SSF53335">
    <property type="entry name" value="S-adenosyl-L-methionine-dependent methyltransferases"/>
    <property type="match status" value="1"/>
</dbReference>
<keyword evidence="8" id="KW-1185">Reference proteome</keyword>
<feature type="binding site" evidence="6">
    <location>
        <position position="167"/>
    </location>
    <ligand>
        <name>S-adenosyl-L-methionine</name>
        <dbReference type="ChEBI" id="CHEBI:59789"/>
    </ligand>
</feature>
<dbReference type="InterPro" id="IPR029063">
    <property type="entry name" value="SAM-dependent_MTases_sf"/>
</dbReference>
<gene>
    <name evidence="6" type="primary">prmA</name>
    <name evidence="7" type="ORF">CF386_03985</name>
</gene>
<name>A0A220VE94_9GAMM</name>
<organism evidence="7 8">
    <name type="scientific">Paraphotobacterium marinum</name>
    <dbReference type="NCBI Taxonomy" id="1755811"/>
    <lineage>
        <taxon>Bacteria</taxon>
        <taxon>Pseudomonadati</taxon>
        <taxon>Pseudomonadota</taxon>
        <taxon>Gammaproteobacteria</taxon>
        <taxon>Vibrionales</taxon>
        <taxon>Vibrionaceae</taxon>
        <taxon>Paraphotobacterium</taxon>
    </lineage>
</organism>
<evidence type="ECO:0000313" key="8">
    <source>
        <dbReference type="Proteomes" id="UP000242175"/>
    </source>
</evidence>
<sequence length="295" mass="33012">MSWIQLRINTNASIAEKLGDFLFEQTDVHSITYLDAKDTPIFEPLPGETLLWNETDVLALYDANTNTLDLIELIRASEILQSSFQYKIEILEDKDWIREWMDSFVPLELKNNLWIIPSWHSAPETNSTNIFLDPGLAFGTGTHATTQLCLNWLSSQNLQDKLIIDFGCGSGILAIAALKLGAKKVIGIDIDPQALQASRANAKKNQVEENFDLYLPKDLPENITADVLIANILAEPLRALSQQIIGMVKLDGNLGLSGILDTQVDNIKTYYTDNVSFDKPDNQGEWVLLSGKKYK</sequence>
<keyword evidence="7" id="KW-0689">Ribosomal protein</keyword>
<dbReference type="EC" id="2.1.1.-" evidence="6"/>
<dbReference type="Pfam" id="PF06325">
    <property type="entry name" value="PrmA"/>
    <property type="match status" value="1"/>
</dbReference>
<evidence type="ECO:0000256" key="6">
    <source>
        <dbReference type="HAMAP-Rule" id="MF_00735"/>
    </source>
</evidence>
<proteinExistence type="inferred from homology"/>
<accession>A0A220VE94</accession>
<comment type="catalytic activity">
    <reaction evidence="6">
        <text>L-lysyl-[protein] + 3 S-adenosyl-L-methionine = N(6),N(6),N(6)-trimethyl-L-lysyl-[protein] + 3 S-adenosyl-L-homocysteine + 3 H(+)</text>
        <dbReference type="Rhea" id="RHEA:54192"/>
        <dbReference type="Rhea" id="RHEA-COMP:9752"/>
        <dbReference type="Rhea" id="RHEA-COMP:13826"/>
        <dbReference type="ChEBI" id="CHEBI:15378"/>
        <dbReference type="ChEBI" id="CHEBI:29969"/>
        <dbReference type="ChEBI" id="CHEBI:57856"/>
        <dbReference type="ChEBI" id="CHEBI:59789"/>
        <dbReference type="ChEBI" id="CHEBI:61961"/>
    </reaction>
</comment>
<comment type="similarity">
    <text evidence="1 6">Belongs to the methyltransferase superfamily. PrmA family.</text>
</comment>
<dbReference type="InterPro" id="IPR004498">
    <property type="entry name" value="Ribosomal_PrmA_MeTrfase"/>
</dbReference>
<comment type="function">
    <text evidence="6">Methylates ribosomal protein L11.</text>
</comment>
<evidence type="ECO:0000256" key="1">
    <source>
        <dbReference type="ARBA" id="ARBA00009741"/>
    </source>
</evidence>
<evidence type="ECO:0000256" key="3">
    <source>
        <dbReference type="ARBA" id="ARBA00022603"/>
    </source>
</evidence>
<feature type="binding site" evidence="6">
    <location>
        <position position="189"/>
    </location>
    <ligand>
        <name>S-adenosyl-L-methionine</name>
        <dbReference type="ChEBI" id="CHEBI:59789"/>
    </ligand>
</feature>
<dbReference type="KEGG" id="pmai:CF386_03985"/>
<dbReference type="GO" id="GO:0005840">
    <property type="term" value="C:ribosome"/>
    <property type="evidence" value="ECO:0007669"/>
    <property type="project" value="UniProtKB-KW"/>
</dbReference>
<dbReference type="CDD" id="cd02440">
    <property type="entry name" value="AdoMet_MTases"/>
    <property type="match status" value="1"/>
</dbReference>
<dbReference type="OrthoDB" id="9785995at2"/>
<evidence type="ECO:0000256" key="5">
    <source>
        <dbReference type="ARBA" id="ARBA00022691"/>
    </source>
</evidence>
<dbReference type="GO" id="GO:0005829">
    <property type="term" value="C:cytosol"/>
    <property type="evidence" value="ECO:0007669"/>
    <property type="project" value="TreeGrafter"/>
</dbReference>
<keyword evidence="5 6" id="KW-0949">S-adenosyl-L-methionine</keyword>
<keyword evidence="2 6" id="KW-0963">Cytoplasm</keyword>
<dbReference type="Proteomes" id="UP000242175">
    <property type="component" value="Chromosome large"/>
</dbReference>
<feature type="binding site" evidence="6">
    <location>
        <position position="146"/>
    </location>
    <ligand>
        <name>S-adenosyl-L-methionine</name>
        <dbReference type="ChEBI" id="CHEBI:59789"/>
    </ligand>
</feature>
<evidence type="ECO:0000256" key="4">
    <source>
        <dbReference type="ARBA" id="ARBA00022679"/>
    </source>
</evidence>
<keyword evidence="7" id="KW-0687">Ribonucleoprotein</keyword>
<protein>
    <recommendedName>
        <fullName evidence="6">Ribosomal protein L11 methyltransferase</fullName>
        <shortName evidence="6">L11 Mtase</shortName>
        <ecNumber evidence="6">2.1.1.-</ecNumber>
    </recommendedName>
</protein>
<dbReference type="InterPro" id="IPR050078">
    <property type="entry name" value="Ribosomal_L11_MeTrfase_PrmA"/>
</dbReference>
<dbReference type="AlphaFoldDB" id="A0A220VE94"/>
<dbReference type="HAMAP" id="MF_00735">
    <property type="entry name" value="Methyltr_PrmA"/>
    <property type="match status" value="1"/>
</dbReference>
<dbReference type="RefSeq" id="WP_089073151.1">
    <property type="nucleotide sequence ID" value="NZ_CBCSAM010000013.1"/>
</dbReference>
<dbReference type="PIRSF" id="PIRSF000401">
    <property type="entry name" value="RPL11_MTase"/>
    <property type="match status" value="1"/>
</dbReference>
<evidence type="ECO:0000256" key="2">
    <source>
        <dbReference type="ARBA" id="ARBA00022490"/>
    </source>
</evidence>
<dbReference type="Gene3D" id="3.40.50.150">
    <property type="entry name" value="Vaccinia Virus protein VP39"/>
    <property type="match status" value="1"/>
</dbReference>
<feature type="binding site" evidence="6">
    <location>
        <position position="231"/>
    </location>
    <ligand>
        <name>S-adenosyl-L-methionine</name>
        <dbReference type="ChEBI" id="CHEBI:59789"/>
    </ligand>
</feature>
<keyword evidence="4 6" id="KW-0808">Transferase</keyword>
<evidence type="ECO:0000313" key="7">
    <source>
        <dbReference type="EMBL" id="ASK78243.1"/>
    </source>
</evidence>
<keyword evidence="3 6" id="KW-0489">Methyltransferase</keyword>
<dbReference type="EMBL" id="CP022355">
    <property type="protein sequence ID" value="ASK78243.1"/>
    <property type="molecule type" value="Genomic_DNA"/>
</dbReference>
<reference evidence="7 8" key="1">
    <citation type="journal article" date="2016" name="Int. J. Syst. Evol. Microbiol.">
        <title>Paraphotobacterium marinum gen. nov., sp. nov., a member of the family Vibrionaceae, isolated from surface seawater.</title>
        <authorList>
            <person name="Huang Z."/>
            <person name="Dong C."/>
            <person name="Shao Z."/>
        </authorList>
    </citation>
    <scope>NUCLEOTIDE SEQUENCE [LARGE SCALE GENOMIC DNA]</scope>
    <source>
        <strain evidence="7 8">NSCS20N07D</strain>
    </source>
</reference>
<dbReference type="PANTHER" id="PTHR43648:SF1">
    <property type="entry name" value="ELECTRON TRANSFER FLAVOPROTEIN BETA SUBUNIT LYSINE METHYLTRANSFERASE"/>
    <property type="match status" value="1"/>
</dbReference>